<dbReference type="NCBIfam" id="TIGR02602">
    <property type="entry name" value="8TM_EpsH"/>
    <property type="match status" value="1"/>
</dbReference>
<feature type="transmembrane region" description="Helical" evidence="8">
    <location>
        <begin position="201"/>
        <end position="223"/>
    </location>
</feature>
<sequence>MSVGQVVRTESGVELPPHHGSRAGFSLLESVRRRPYLWVGLAAFVLPTMARVAQATWSSEQGAHGPIVLATGLWLIARQKDAVAAAVRPGNGRVMWLMLVPLLLLFTFARITSIIEIEGAAMYAAVVVVAYGLIGRRALAAIWFPLVYLLFIFPPPDTVFAMITQPLKIAVSRWVVDILHGVGYPIAGSGVSIQIGNYELLVAAACAGVYSLISLSAIGLFYTYVRHNSNWRYMLVLMVAIVPVAILANVIRAMALVLVTYHFGEAAGQGFFHEFAGLFMFTVALLSIFLIDLLGTPIRNRLAREGAEA</sequence>
<dbReference type="EMBL" id="JAHKRT010000002">
    <property type="protein sequence ID" value="MBU3077171.1"/>
    <property type="molecule type" value="Genomic_DNA"/>
</dbReference>
<keyword evidence="6 8" id="KW-1133">Transmembrane helix</keyword>
<accession>A0ABS6BH88</accession>
<dbReference type="NCBIfam" id="NF035943">
    <property type="entry name" value="exosort_XrtV"/>
    <property type="match status" value="1"/>
</dbReference>
<comment type="subcellular location">
    <subcellularLocation>
        <location evidence="1">Cell membrane</location>
        <topology evidence="1">Multi-pass membrane protein</topology>
    </subcellularLocation>
</comment>
<organism evidence="9 10">
    <name type="scientific">Sphingomonas quercus</name>
    <dbReference type="NCBI Taxonomy" id="2842451"/>
    <lineage>
        <taxon>Bacteria</taxon>
        <taxon>Pseudomonadati</taxon>
        <taxon>Pseudomonadota</taxon>
        <taxon>Alphaproteobacteria</taxon>
        <taxon>Sphingomonadales</taxon>
        <taxon>Sphingomonadaceae</taxon>
        <taxon>Sphingomonas</taxon>
    </lineage>
</organism>
<gene>
    <name evidence="9" type="primary">xrtV</name>
    <name evidence="9" type="ORF">KOF26_04760</name>
</gene>
<evidence type="ECO:0000256" key="4">
    <source>
        <dbReference type="ARBA" id="ARBA00022692"/>
    </source>
</evidence>
<keyword evidence="2" id="KW-1003">Cell membrane</keyword>
<dbReference type="InterPro" id="IPR026392">
    <property type="entry name" value="Exo/Archaeosortase_dom"/>
</dbReference>
<evidence type="ECO:0000256" key="1">
    <source>
        <dbReference type="ARBA" id="ARBA00004651"/>
    </source>
</evidence>
<evidence type="ECO:0000313" key="10">
    <source>
        <dbReference type="Proteomes" id="UP000776276"/>
    </source>
</evidence>
<dbReference type="InterPro" id="IPR013426">
    <property type="entry name" value="EpsH-like"/>
</dbReference>
<feature type="transmembrane region" description="Helical" evidence="8">
    <location>
        <begin position="235"/>
        <end position="263"/>
    </location>
</feature>
<keyword evidence="7 8" id="KW-0472">Membrane</keyword>
<evidence type="ECO:0000256" key="6">
    <source>
        <dbReference type="ARBA" id="ARBA00022989"/>
    </source>
</evidence>
<evidence type="ECO:0000313" key="9">
    <source>
        <dbReference type="EMBL" id="MBU3077171.1"/>
    </source>
</evidence>
<evidence type="ECO:0000256" key="8">
    <source>
        <dbReference type="SAM" id="Phobius"/>
    </source>
</evidence>
<keyword evidence="3" id="KW-0645">Protease</keyword>
<comment type="caution">
    <text evidence="9">The sequence shown here is derived from an EMBL/GenBank/DDBJ whole genome shotgun (WGS) entry which is preliminary data.</text>
</comment>
<evidence type="ECO:0000256" key="7">
    <source>
        <dbReference type="ARBA" id="ARBA00023136"/>
    </source>
</evidence>
<keyword evidence="10" id="KW-1185">Reference proteome</keyword>
<name>A0ABS6BH88_9SPHN</name>
<protein>
    <submittedName>
        <fullName evidence="9">Exosortase V</fullName>
    </submittedName>
</protein>
<keyword evidence="5" id="KW-0378">Hydrolase</keyword>
<dbReference type="RefSeq" id="WP_216320918.1">
    <property type="nucleotide sequence ID" value="NZ_JAHKRT010000002.1"/>
</dbReference>
<evidence type="ECO:0000256" key="3">
    <source>
        <dbReference type="ARBA" id="ARBA00022670"/>
    </source>
</evidence>
<evidence type="ECO:0000256" key="5">
    <source>
        <dbReference type="ARBA" id="ARBA00022801"/>
    </source>
</evidence>
<feature type="transmembrane region" description="Helical" evidence="8">
    <location>
        <begin position="35"/>
        <end position="53"/>
    </location>
</feature>
<dbReference type="InterPro" id="IPR019127">
    <property type="entry name" value="Exosortase"/>
</dbReference>
<proteinExistence type="predicted"/>
<dbReference type="Proteomes" id="UP000776276">
    <property type="component" value="Unassembled WGS sequence"/>
</dbReference>
<dbReference type="NCBIfam" id="TIGR04178">
    <property type="entry name" value="exo_archaeo"/>
    <property type="match status" value="1"/>
</dbReference>
<keyword evidence="4 8" id="KW-0812">Transmembrane</keyword>
<evidence type="ECO:0000256" key="2">
    <source>
        <dbReference type="ARBA" id="ARBA00022475"/>
    </source>
</evidence>
<feature type="transmembrane region" description="Helical" evidence="8">
    <location>
        <begin position="275"/>
        <end position="294"/>
    </location>
</feature>
<feature type="transmembrane region" description="Helical" evidence="8">
    <location>
        <begin position="121"/>
        <end position="153"/>
    </location>
</feature>
<feature type="transmembrane region" description="Helical" evidence="8">
    <location>
        <begin position="94"/>
        <end position="115"/>
    </location>
</feature>
<reference evidence="9 10" key="1">
    <citation type="submission" date="2021-06" db="EMBL/GenBank/DDBJ databases">
        <title>Sphingomonas sp. XMGL2, whole genome shotgun sequencing project.</title>
        <authorList>
            <person name="Zhao G."/>
            <person name="Shen L."/>
        </authorList>
    </citation>
    <scope>NUCLEOTIDE SEQUENCE [LARGE SCALE GENOMIC DNA]</scope>
    <source>
        <strain evidence="9 10">XMGL2</strain>
    </source>
</reference>
<dbReference type="Pfam" id="PF09721">
    <property type="entry name" value="Exosortase_EpsH"/>
    <property type="match status" value="1"/>
</dbReference>